<accession>N4WB03</accession>
<dbReference type="RefSeq" id="WP_003466470.1">
    <property type="nucleotide sequence ID" value="NZ_APML01000019.1"/>
</dbReference>
<protein>
    <recommendedName>
        <fullName evidence="3">Cytoplasmic protein</fullName>
    </recommendedName>
</protein>
<dbReference type="OrthoDB" id="2361671at2"/>
<dbReference type="Pfam" id="PF06014">
    <property type="entry name" value="YqgQ-like"/>
    <property type="match status" value="1"/>
</dbReference>
<dbReference type="AlphaFoldDB" id="N4WB03"/>
<evidence type="ECO:0008006" key="3">
    <source>
        <dbReference type="Google" id="ProtNLM"/>
    </source>
</evidence>
<dbReference type="SUPFAM" id="SSF158379">
    <property type="entry name" value="YqgQ-like"/>
    <property type="match status" value="1"/>
</dbReference>
<dbReference type="InterPro" id="IPR009256">
    <property type="entry name" value="YqgQ-like"/>
</dbReference>
<comment type="caution">
    <text evidence="1">The sequence shown here is derived from an EMBL/GenBank/DDBJ whole genome shotgun (WGS) entry which is preliminary data.</text>
</comment>
<sequence length="63" mass="7396">MNSYQELQKLLLRFGTVIYTGDRKADINLMEVEIRELSEANVISNDEYLQAMMIISQERKKTN</sequence>
<dbReference type="Proteomes" id="UP000012283">
    <property type="component" value="Unassembled WGS sequence"/>
</dbReference>
<evidence type="ECO:0000313" key="1">
    <source>
        <dbReference type="EMBL" id="ENH97468.1"/>
    </source>
</evidence>
<name>N4WB03_9BACI</name>
<dbReference type="eggNOG" id="COG4483">
    <property type="taxonomic scope" value="Bacteria"/>
</dbReference>
<dbReference type="InterPro" id="IPR023164">
    <property type="entry name" value="YqgQ-like_sf"/>
</dbReference>
<organism evidence="1 2">
    <name type="scientific">Gracilibacillus halophilus YIM-C55.5</name>
    <dbReference type="NCBI Taxonomy" id="1308866"/>
    <lineage>
        <taxon>Bacteria</taxon>
        <taxon>Bacillati</taxon>
        <taxon>Bacillota</taxon>
        <taxon>Bacilli</taxon>
        <taxon>Bacillales</taxon>
        <taxon>Bacillaceae</taxon>
        <taxon>Gracilibacillus</taxon>
    </lineage>
</organism>
<dbReference type="STRING" id="1308866.J416_05638"/>
<gene>
    <name evidence="1" type="ORF">J416_05638</name>
</gene>
<dbReference type="EMBL" id="APML01000019">
    <property type="protein sequence ID" value="ENH97468.1"/>
    <property type="molecule type" value="Genomic_DNA"/>
</dbReference>
<proteinExistence type="predicted"/>
<reference evidence="1 2" key="1">
    <citation type="submission" date="2013-03" db="EMBL/GenBank/DDBJ databases">
        <title>Draft genome sequence of Gracibacillus halophilus YIM-C55.5, a moderately halophilic and thermophilic organism from the Xiaochaidamu salt lake.</title>
        <authorList>
            <person name="Sugumar T."/>
            <person name="Polireddy D.R."/>
            <person name="Antony A."/>
            <person name="Madhava Y.R."/>
            <person name="Sivakumar N."/>
        </authorList>
    </citation>
    <scope>NUCLEOTIDE SEQUENCE [LARGE SCALE GENOMIC DNA]</scope>
    <source>
        <strain evidence="1 2">YIM-C55.5</strain>
    </source>
</reference>
<dbReference type="PATRIC" id="fig|1308866.3.peg.1140"/>
<evidence type="ECO:0000313" key="2">
    <source>
        <dbReference type="Proteomes" id="UP000012283"/>
    </source>
</evidence>
<keyword evidence="2" id="KW-1185">Reference proteome</keyword>
<dbReference type="Gene3D" id="1.10.287.760">
    <property type="entry name" value="YqgQ-like"/>
    <property type="match status" value="1"/>
</dbReference>